<dbReference type="PANTHER" id="PTHR35509:SF1">
    <property type="entry name" value="DOMAIN PROTEIN, PUTATIVE (DUF1995)-RELATED"/>
    <property type="match status" value="1"/>
</dbReference>
<gene>
    <name evidence="3" type="ORF">HPHI1048_LOCUS1482</name>
</gene>
<feature type="chain" id="PRO_5030940505" description="DUF1995 domain-containing protein" evidence="1">
    <location>
        <begin position="26"/>
        <end position="360"/>
    </location>
</feature>
<reference evidence="3" key="1">
    <citation type="submission" date="2021-01" db="EMBL/GenBank/DDBJ databases">
        <authorList>
            <person name="Corre E."/>
            <person name="Pelletier E."/>
            <person name="Niang G."/>
            <person name="Scheremetjew M."/>
            <person name="Finn R."/>
            <person name="Kale V."/>
            <person name="Holt S."/>
            <person name="Cochrane G."/>
            <person name="Meng A."/>
            <person name="Brown T."/>
            <person name="Cohen L."/>
        </authorList>
    </citation>
    <scope>NUCLEOTIDE SEQUENCE</scope>
    <source>
        <strain evidence="3">CCMP325</strain>
    </source>
</reference>
<dbReference type="InterPro" id="IPR053021">
    <property type="entry name" value="Chloroplast_ADK"/>
</dbReference>
<protein>
    <recommendedName>
        <fullName evidence="2">DUF1995 domain-containing protein</fullName>
    </recommendedName>
</protein>
<accession>A0A7S0H5Y0</accession>
<dbReference type="Pfam" id="PF09353">
    <property type="entry name" value="DUF1995"/>
    <property type="match status" value="1"/>
</dbReference>
<proteinExistence type="predicted"/>
<dbReference type="AlphaFoldDB" id="A0A7S0H5Y0"/>
<name>A0A7S0H5Y0_9CRYP</name>
<feature type="domain" description="DUF1995" evidence="2">
    <location>
        <begin position="100"/>
        <end position="320"/>
    </location>
</feature>
<evidence type="ECO:0000313" key="3">
    <source>
        <dbReference type="EMBL" id="CAD8467637.1"/>
    </source>
</evidence>
<keyword evidence="1" id="KW-0732">Signal</keyword>
<dbReference type="EMBL" id="HBEO01002053">
    <property type="protein sequence ID" value="CAD8467637.1"/>
    <property type="molecule type" value="Transcribed_RNA"/>
</dbReference>
<feature type="signal peptide" evidence="1">
    <location>
        <begin position="1"/>
        <end position="25"/>
    </location>
</feature>
<dbReference type="PANTHER" id="PTHR35509">
    <property type="entry name" value="DOMAIN PROTEIN, PUTATIVE (DUF1995)-RELATED"/>
    <property type="match status" value="1"/>
</dbReference>
<evidence type="ECO:0000259" key="2">
    <source>
        <dbReference type="Pfam" id="PF09353"/>
    </source>
</evidence>
<sequence>MTFYHARRIVLFVQVLFGSLNEVTSFTGHGCWIKLGLLAENNALRSSPLSMNECINRPWGMQQIKKCFPLQMNNDEYQARRNEIKFDAAASYRKAFPLGVNNVLDQVRESVNLALDDGLFRLRIQLNIHQFDQRVGSFAESKMPELVAMIGEIFVQRGMRPSFMFNTIMDASIAKSILPDHLRDKVSINVLGLGEFGEEYDAAVLVAPSNEGNENLQRIEAVEKLIYSGPPRGIVSRSARAKYMQRPIILINPVLEAIHSLSTPHSKVPPMFMSDFDVVYFLQLQAAMLRVRIANAAIFRAYPSQWQVWIEANDGQERSVSQRRPWRGFRLIWEKPNSLSSQDAALLEDLRDCLHQRWQP</sequence>
<organism evidence="3">
    <name type="scientific">Hanusia phi</name>
    <dbReference type="NCBI Taxonomy" id="3032"/>
    <lineage>
        <taxon>Eukaryota</taxon>
        <taxon>Cryptophyceae</taxon>
        <taxon>Pyrenomonadales</taxon>
        <taxon>Geminigeraceae</taxon>
        <taxon>Hanusia</taxon>
    </lineage>
</organism>
<evidence type="ECO:0000256" key="1">
    <source>
        <dbReference type="SAM" id="SignalP"/>
    </source>
</evidence>
<dbReference type="InterPro" id="IPR018962">
    <property type="entry name" value="DUF1995"/>
</dbReference>